<dbReference type="SUPFAM" id="SSF51395">
    <property type="entry name" value="FMN-linked oxidoreductases"/>
    <property type="match status" value="1"/>
</dbReference>
<accession>A0ABP7TN36</accession>
<dbReference type="PANTHER" id="PTHR22893:SF91">
    <property type="entry name" value="NADPH DEHYDROGENASE 2-RELATED"/>
    <property type="match status" value="1"/>
</dbReference>
<dbReference type="PANTHER" id="PTHR22893">
    <property type="entry name" value="NADH OXIDOREDUCTASE-RELATED"/>
    <property type="match status" value="1"/>
</dbReference>
<comment type="caution">
    <text evidence="2">The sequence shown here is derived from an EMBL/GenBank/DDBJ whole genome shotgun (WGS) entry which is preliminary data.</text>
</comment>
<dbReference type="Gene3D" id="3.20.20.70">
    <property type="entry name" value="Aldolase class I"/>
    <property type="match status" value="1"/>
</dbReference>
<dbReference type="EMBL" id="BAAAZE010000012">
    <property type="protein sequence ID" value="GAA4028736.1"/>
    <property type="molecule type" value="Genomic_DNA"/>
</dbReference>
<dbReference type="InterPro" id="IPR001155">
    <property type="entry name" value="OxRdtase_FMN_N"/>
</dbReference>
<protein>
    <submittedName>
        <fullName evidence="2">Alkene reductase</fullName>
    </submittedName>
</protein>
<gene>
    <name evidence="2" type="ORF">GCM10022212_28570</name>
</gene>
<dbReference type="Pfam" id="PF00724">
    <property type="entry name" value="Oxidored_FMN"/>
    <property type="match status" value="1"/>
</dbReference>
<dbReference type="Proteomes" id="UP001501353">
    <property type="component" value="Unassembled WGS sequence"/>
</dbReference>
<evidence type="ECO:0000259" key="1">
    <source>
        <dbReference type="Pfam" id="PF00724"/>
    </source>
</evidence>
<evidence type="ECO:0000313" key="2">
    <source>
        <dbReference type="EMBL" id="GAA4028736.1"/>
    </source>
</evidence>
<dbReference type="CDD" id="cd02933">
    <property type="entry name" value="OYE_like_FMN"/>
    <property type="match status" value="1"/>
</dbReference>
<dbReference type="RefSeq" id="WP_344764106.1">
    <property type="nucleotide sequence ID" value="NZ_BAAAZE010000012.1"/>
</dbReference>
<dbReference type="InterPro" id="IPR045247">
    <property type="entry name" value="Oye-like"/>
</dbReference>
<keyword evidence="3" id="KW-1185">Reference proteome</keyword>
<dbReference type="InterPro" id="IPR013785">
    <property type="entry name" value="Aldolase_TIM"/>
</dbReference>
<dbReference type="NCBIfam" id="NF007899">
    <property type="entry name" value="PRK10605.1"/>
    <property type="match status" value="1"/>
</dbReference>
<organism evidence="2 3">
    <name type="scientific">Actimicrobium antarcticum</name>
    <dbReference type="NCBI Taxonomy" id="1051899"/>
    <lineage>
        <taxon>Bacteria</taxon>
        <taxon>Pseudomonadati</taxon>
        <taxon>Pseudomonadota</taxon>
        <taxon>Betaproteobacteria</taxon>
        <taxon>Burkholderiales</taxon>
        <taxon>Oxalobacteraceae</taxon>
        <taxon>Actimicrobium</taxon>
    </lineage>
</organism>
<sequence>MTTTTQPTTANTDMLLFEPTLLGPLRLQNRIVMAPLTRSRALEGDVPSELAIEYYTQRATAGLIIAEATQISPQGKGYVFTPGIYNDSQVVAWKRITDAVHAKGGHMFLQLWHVGRISHPSIQPDGGLPVAPSAIKPEGQSYTNDGFVPMVTPRALELSEMPGIVEQYRTAALNAKAAGFDGVEIHAANGYLLDQFLRDKTNQRTDEYGGSIENRARLLLEVTAAVVEVWGGDSVGIRISPLSKFGDIDDSNPQPLFTYVVEQLNAFNLIYLHVIEGETGGARDVPGGFDLQTLHHLFNGAYMANNGYDMTLARDTLNTKNADLICFGRPFIANPDLVERLRTGAPLNEADPATMYGGGAGGYVDYPFLPSKA</sequence>
<name>A0ABP7TN36_9BURK</name>
<proteinExistence type="predicted"/>
<evidence type="ECO:0000313" key="3">
    <source>
        <dbReference type="Proteomes" id="UP001501353"/>
    </source>
</evidence>
<reference evidence="3" key="1">
    <citation type="journal article" date="2019" name="Int. J. Syst. Evol. Microbiol.">
        <title>The Global Catalogue of Microorganisms (GCM) 10K type strain sequencing project: providing services to taxonomists for standard genome sequencing and annotation.</title>
        <authorList>
            <consortium name="The Broad Institute Genomics Platform"/>
            <consortium name="The Broad Institute Genome Sequencing Center for Infectious Disease"/>
            <person name="Wu L."/>
            <person name="Ma J."/>
        </authorList>
    </citation>
    <scope>NUCLEOTIDE SEQUENCE [LARGE SCALE GENOMIC DNA]</scope>
    <source>
        <strain evidence="3">JCM 16673</strain>
    </source>
</reference>
<feature type="domain" description="NADH:flavin oxidoreductase/NADH oxidase N-terminal" evidence="1">
    <location>
        <begin position="16"/>
        <end position="348"/>
    </location>
</feature>